<dbReference type="EMBL" id="BSCH01000016">
    <property type="protein sequence ID" value="GLG90998.1"/>
    <property type="molecule type" value="Genomic_DNA"/>
</dbReference>
<evidence type="ECO:0000313" key="3">
    <source>
        <dbReference type="Proteomes" id="UP001145094"/>
    </source>
</evidence>
<reference evidence="2" key="2">
    <citation type="submission" date="2022-11" db="EMBL/GenBank/DDBJ databases">
        <title>Draft genome sequence of Sellimonas catena strain 18CBH55.</title>
        <authorList>
            <person name="Hisatomi A."/>
            <person name="Ohkuma M."/>
            <person name="Sakamoto M."/>
        </authorList>
    </citation>
    <scope>NUCLEOTIDE SEQUENCE</scope>
    <source>
        <strain evidence="2">18CBH55</strain>
    </source>
</reference>
<evidence type="ECO:0000313" key="2">
    <source>
        <dbReference type="EMBL" id="GLG90998.1"/>
    </source>
</evidence>
<sequence length="234" mass="25681">MKRNPNACLICGKELIYTEHANEMECSICHQTFLSNACCEDGHFVCDSCHEAKGLEAIRDFCLSTDLKDPIQIAQQIMQNPFIYMHGPEHHVLVGSALLTAYKNCGGSIDLEEALSLMEERGKQVPGGVCGFWGCCGAGVSTGIYCSILSKSTPLAGTSWGLSNQMTSRSLENIGTHGGPRCCKRDSFLAILSAVEFTKEHFQVELPVSYSIRCSFHEENGQCLKNHCPFYPLS</sequence>
<proteinExistence type="predicted"/>
<feature type="domain" description="DUF5714" evidence="1">
    <location>
        <begin position="58"/>
        <end position="231"/>
    </location>
</feature>
<dbReference type="AlphaFoldDB" id="A0A9W6FIM2"/>
<protein>
    <recommendedName>
        <fullName evidence="1">DUF5714 domain-containing protein</fullName>
    </recommendedName>
</protein>
<dbReference type="Proteomes" id="UP001145094">
    <property type="component" value="Unassembled WGS sequence"/>
</dbReference>
<gene>
    <name evidence="2" type="ORF">Selli2_24250</name>
</gene>
<name>A0A9W6FIM2_9FIRM</name>
<dbReference type="Pfam" id="PF18978">
    <property type="entry name" value="DUF5714"/>
    <property type="match status" value="1"/>
</dbReference>
<organism evidence="2 3">
    <name type="scientific">Sellimonas catena</name>
    <dbReference type="NCBI Taxonomy" id="2994035"/>
    <lineage>
        <taxon>Bacteria</taxon>
        <taxon>Bacillati</taxon>
        <taxon>Bacillota</taxon>
        <taxon>Clostridia</taxon>
        <taxon>Lachnospirales</taxon>
        <taxon>Lachnospiraceae</taxon>
        <taxon>Sellimonas</taxon>
    </lineage>
</organism>
<dbReference type="RefSeq" id="WP_281845556.1">
    <property type="nucleotide sequence ID" value="NZ_BSCH01000016.1"/>
</dbReference>
<accession>A0A9W6FIM2</accession>
<dbReference type="InterPro" id="IPR043768">
    <property type="entry name" value="DUF5714"/>
</dbReference>
<reference evidence="2" key="1">
    <citation type="submission" date="2022-11" db="EMBL/GenBank/DDBJ databases">
        <title>Draft genome sequence of Sellimonas catena strain 18CBH55.</title>
        <authorList>
            <person name="Atsushi H."/>
            <person name="Moriya O."/>
            <person name="Mitsuo S."/>
        </authorList>
    </citation>
    <scope>NUCLEOTIDE SEQUENCE</scope>
    <source>
        <strain evidence="2">18CBH55</strain>
    </source>
</reference>
<reference evidence="2" key="3">
    <citation type="journal article" date="2023" name="Int. J. Syst. Evol. Microbiol.">
        <title>Sellimonas catena sp. nov., isolated from human faeces.</title>
        <authorList>
            <person name="Hisatomi A."/>
            <person name="Ohkuma M."/>
            <person name="Sakamoto M."/>
        </authorList>
    </citation>
    <scope>NUCLEOTIDE SEQUENCE</scope>
    <source>
        <strain evidence="2">18CBH55</strain>
    </source>
</reference>
<comment type="caution">
    <text evidence="2">The sequence shown here is derived from an EMBL/GenBank/DDBJ whole genome shotgun (WGS) entry which is preliminary data.</text>
</comment>
<evidence type="ECO:0000259" key="1">
    <source>
        <dbReference type="Pfam" id="PF18978"/>
    </source>
</evidence>